<feature type="domain" description="Isochorismatase-like" evidence="3">
    <location>
        <begin position="187"/>
        <end position="273"/>
    </location>
</feature>
<dbReference type="InterPro" id="IPR000868">
    <property type="entry name" value="Isochorismatase-like_dom"/>
</dbReference>
<dbReference type="GO" id="GO:0016787">
    <property type="term" value="F:hydrolase activity"/>
    <property type="evidence" value="ECO:0007669"/>
    <property type="project" value="UniProtKB-KW"/>
</dbReference>
<dbReference type="InterPro" id="IPR050272">
    <property type="entry name" value="Isochorismatase-like_hydrls"/>
</dbReference>
<dbReference type="InterPro" id="IPR036380">
    <property type="entry name" value="Isochorismatase-like_sf"/>
</dbReference>
<reference evidence="4" key="1">
    <citation type="journal article" date="2020" name="Stud. Mycol.">
        <title>101 Dothideomycetes genomes: a test case for predicting lifestyles and emergence of pathogens.</title>
        <authorList>
            <person name="Haridas S."/>
            <person name="Albert R."/>
            <person name="Binder M."/>
            <person name="Bloem J."/>
            <person name="Labutti K."/>
            <person name="Salamov A."/>
            <person name="Andreopoulos B."/>
            <person name="Baker S."/>
            <person name="Barry K."/>
            <person name="Bills G."/>
            <person name="Bluhm B."/>
            <person name="Cannon C."/>
            <person name="Castanera R."/>
            <person name="Culley D."/>
            <person name="Daum C."/>
            <person name="Ezra D."/>
            <person name="Gonzalez J."/>
            <person name="Henrissat B."/>
            <person name="Kuo A."/>
            <person name="Liang C."/>
            <person name="Lipzen A."/>
            <person name="Lutzoni F."/>
            <person name="Magnuson J."/>
            <person name="Mondo S."/>
            <person name="Nolan M."/>
            <person name="Ohm R."/>
            <person name="Pangilinan J."/>
            <person name="Park H.-J."/>
            <person name="Ramirez L."/>
            <person name="Alfaro M."/>
            <person name="Sun H."/>
            <person name="Tritt A."/>
            <person name="Yoshinaga Y."/>
            <person name="Zwiers L.-H."/>
            <person name="Turgeon B."/>
            <person name="Goodwin S."/>
            <person name="Spatafora J."/>
            <person name="Crous P."/>
            <person name="Grigoriev I."/>
        </authorList>
    </citation>
    <scope>NUCLEOTIDE SEQUENCE</scope>
    <source>
        <strain evidence="4">CBS 260.36</strain>
    </source>
</reference>
<comment type="similarity">
    <text evidence="1">Belongs to the isochorismatase family.</text>
</comment>
<gene>
    <name evidence="4" type="ORF">K461DRAFT_266172</name>
</gene>
<evidence type="ECO:0000256" key="2">
    <source>
        <dbReference type="ARBA" id="ARBA00022801"/>
    </source>
</evidence>
<proteinExistence type="inferred from homology"/>
<protein>
    <submittedName>
        <fullName evidence="4">Isochorismatase hydrolase</fullName>
    </submittedName>
</protein>
<keyword evidence="2 4" id="KW-0378">Hydrolase</keyword>
<dbReference type="SUPFAM" id="SSF52499">
    <property type="entry name" value="Isochorismatase-like hydrolases"/>
    <property type="match status" value="1"/>
</dbReference>
<dbReference type="Pfam" id="PF00857">
    <property type="entry name" value="Isochorismatase"/>
    <property type="match status" value="1"/>
</dbReference>
<evidence type="ECO:0000313" key="4">
    <source>
        <dbReference type="EMBL" id="KAF2154807.1"/>
    </source>
</evidence>
<dbReference type="PANTHER" id="PTHR43540:SF9">
    <property type="entry name" value="FAMILY HYDROLASE, PUTATIVE (AFU_ORTHOLOGUE AFUA_2G08700)-RELATED"/>
    <property type="match status" value="1"/>
</dbReference>
<keyword evidence="5" id="KW-1185">Reference proteome</keyword>
<dbReference type="OrthoDB" id="167809at2759"/>
<sequence length="303" mass="32871">MEHHHIGNDSNFHIVSEDFLDLTRSYPSSPPSTSLLLETHSVPLLIDPAKTALVIIDMQNFFLSSALGRMRGKGHEAQAQLHERAVPAARKAGIQVVWLNWGLTEEDILTMPPAIKRAFGGPGKSVGVRGGLAEAGEKLASKPGIVKDKRIYCGLGADMGSVTVDGEQINAGKLLMRDQWNAALHAPLDQLYHEGTLLQQNPDVLLHKDRMSGMWGASTMCQDFLDKKGITTLLFAGVNTDQCVAGTLTDSYAKGYDCILLSDGAATTSPSFAQECVEYNAIKSWGFLSDCQSLEDSVKRSEK</sequence>
<dbReference type="EMBL" id="ML996083">
    <property type="protein sequence ID" value="KAF2154807.1"/>
    <property type="molecule type" value="Genomic_DNA"/>
</dbReference>
<dbReference type="AlphaFoldDB" id="A0A9P4J3K5"/>
<evidence type="ECO:0000256" key="1">
    <source>
        <dbReference type="ARBA" id="ARBA00006336"/>
    </source>
</evidence>
<dbReference type="Gene3D" id="3.40.50.850">
    <property type="entry name" value="Isochorismatase-like"/>
    <property type="match status" value="1"/>
</dbReference>
<dbReference type="Proteomes" id="UP000799439">
    <property type="component" value="Unassembled WGS sequence"/>
</dbReference>
<dbReference type="PANTHER" id="PTHR43540">
    <property type="entry name" value="PEROXYUREIDOACRYLATE/UREIDOACRYLATE AMIDOHYDROLASE-RELATED"/>
    <property type="match status" value="1"/>
</dbReference>
<evidence type="ECO:0000259" key="3">
    <source>
        <dbReference type="Pfam" id="PF00857"/>
    </source>
</evidence>
<evidence type="ECO:0000313" key="5">
    <source>
        <dbReference type="Proteomes" id="UP000799439"/>
    </source>
</evidence>
<comment type="caution">
    <text evidence="4">The sequence shown here is derived from an EMBL/GenBank/DDBJ whole genome shotgun (WGS) entry which is preliminary data.</text>
</comment>
<accession>A0A9P4J3K5</accession>
<name>A0A9P4J3K5_9PEZI</name>
<organism evidence="4 5">
    <name type="scientific">Myriangium duriaei CBS 260.36</name>
    <dbReference type="NCBI Taxonomy" id="1168546"/>
    <lineage>
        <taxon>Eukaryota</taxon>
        <taxon>Fungi</taxon>
        <taxon>Dikarya</taxon>
        <taxon>Ascomycota</taxon>
        <taxon>Pezizomycotina</taxon>
        <taxon>Dothideomycetes</taxon>
        <taxon>Dothideomycetidae</taxon>
        <taxon>Myriangiales</taxon>
        <taxon>Myriangiaceae</taxon>
        <taxon>Myriangium</taxon>
    </lineage>
</organism>